<evidence type="ECO:0000313" key="3">
    <source>
        <dbReference type="EMBL" id="VDM62128.1"/>
    </source>
</evidence>
<dbReference type="SUPFAM" id="SSF57362">
    <property type="entry name" value="BPTI-like"/>
    <property type="match status" value="1"/>
</dbReference>
<organism evidence="5">
    <name type="scientific">Angiostrongylus costaricensis</name>
    <name type="common">Nematode worm</name>
    <dbReference type="NCBI Taxonomy" id="334426"/>
    <lineage>
        <taxon>Eukaryota</taxon>
        <taxon>Metazoa</taxon>
        <taxon>Ecdysozoa</taxon>
        <taxon>Nematoda</taxon>
        <taxon>Chromadorea</taxon>
        <taxon>Rhabditida</taxon>
        <taxon>Rhabditina</taxon>
        <taxon>Rhabditomorpha</taxon>
        <taxon>Strongyloidea</taxon>
        <taxon>Metastrongylidae</taxon>
        <taxon>Angiostrongylus</taxon>
    </lineage>
</organism>
<gene>
    <name evidence="3" type="ORF">ACOC_LOCUS10543</name>
</gene>
<feature type="domain" description="BPTI/Kunitz inhibitor" evidence="2">
    <location>
        <begin position="33"/>
        <end position="110"/>
    </location>
</feature>
<evidence type="ECO:0000256" key="1">
    <source>
        <dbReference type="SAM" id="MobiDB-lite"/>
    </source>
</evidence>
<evidence type="ECO:0000313" key="4">
    <source>
        <dbReference type="Proteomes" id="UP000267027"/>
    </source>
</evidence>
<protein>
    <submittedName>
        <fullName evidence="5">BPTI/Kunitz inhibitor domain-containing protein</fullName>
    </submittedName>
</protein>
<dbReference type="PANTHER" id="PTHR46339:SF10">
    <property type="entry name" value="BPTI_KUNITZ INHIBITOR DOMAIN-CONTAINING PROTEIN"/>
    <property type="match status" value="1"/>
</dbReference>
<evidence type="ECO:0000313" key="5">
    <source>
        <dbReference type="WBParaSite" id="ACOC_0001054201-mRNA-1"/>
    </source>
</evidence>
<dbReference type="InterPro" id="IPR036880">
    <property type="entry name" value="Kunitz_BPTI_sf"/>
</dbReference>
<dbReference type="Pfam" id="PF00014">
    <property type="entry name" value="Kunitz_BPTI"/>
    <property type="match status" value="1"/>
</dbReference>
<sequence length="468" mass="52189">MDRTQCEMKCMSGKTSFVISDDASILSHIPERCTYARDGGSGKEYNVKWLMMLQYCPTYQNDVPMLVTVVLARNTMYFNIKNLRCEQFVNRGQGGNGNQFETISDCERICSPQPALITPFEELMTEKSLPRTVAGPPSISGLISDEQSEHVSSQTVVDEDTLDYNDEMSGTTSVKVTASVPALSNSIDSRITLEPIPPAFSNSIDSRITLEPVPAPPAPVDAQPPGHEPSPPAAQAAKTVVENEEIRKISFISTKEPETKKIYKADPIPAKPDPTVNEGFPIVGASPPMSVNYQTGEIKNRASGIRTFQESFGRIDEEDSDLSENEGERRHLLHSCPNRLREIRYADGRPVMCLPGKNQCPEKSVCYFNGVDYFCCPNEEDPYDKHVFGGYDGEEIKHGYKVFGPLNIRRLMDEVPIRVRRMATLSRHRRRAANSILNAAPDSFNMESIIAPLRFDGELKSLYHGRKL</sequence>
<dbReference type="WBParaSite" id="ACOC_0001054201-mRNA-1">
    <property type="protein sequence ID" value="ACOC_0001054201-mRNA-1"/>
    <property type="gene ID" value="ACOC_0001054201"/>
</dbReference>
<dbReference type="OMA" id="SHIPERC"/>
<accession>A0A158PKU7</accession>
<dbReference type="PROSITE" id="PS50279">
    <property type="entry name" value="BPTI_KUNITZ_2"/>
    <property type="match status" value="1"/>
</dbReference>
<dbReference type="InterPro" id="IPR002223">
    <property type="entry name" value="Kunitz_BPTI"/>
</dbReference>
<dbReference type="Proteomes" id="UP000267027">
    <property type="component" value="Unassembled WGS sequence"/>
</dbReference>
<reference evidence="3 4" key="2">
    <citation type="submission" date="2018-11" db="EMBL/GenBank/DDBJ databases">
        <authorList>
            <consortium name="Pathogen Informatics"/>
        </authorList>
    </citation>
    <scope>NUCLEOTIDE SEQUENCE [LARGE SCALE GENOMIC DNA]</scope>
    <source>
        <strain evidence="3 4">Costa Rica</strain>
    </source>
</reference>
<proteinExistence type="predicted"/>
<name>A0A158PKU7_ANGCS</name>
<dbReference type="PANTHER" id="PTHR46339">
    <property type="entry name" value="PROTEIN CBG15282-RELATED"/>
    <property type="match status" value="1"/>
</dbReference>
<dbReference type="AlphaFoldDB" id="A0A158PKU7"/>
<dbReference type="SMART" id="SM00131">
    <property type="entry name" value="KU"/>
    <property type="match status" value="1"/>
</dbReference>
<reference evidence="5" key="1">
    <citation type="submission" date="2016-04" db="UniProtKB">
        <authorList>
            <consortium name="WormBaseParasite"/>
        </authorList>
    </citation>
    <scope>IDENTIFICATION</scope>
</reference>
<dbReference type="InterPro" id="IPR006150">
    <property type="entry name" value="Cys_repeat_1"/>
</dbReference>
<keyword evidence="4" id="KW-1185">Reference proteome</keyword>
<feature type="region of interest" description="Disordered" evidence="1">
    <location>
        <begin position="211"/>
        <end position="238"/>
    </location>
</feature>
<dbReference type="GO" id="GO:0004867">
    <property type="term" value="F:serine-type endopeptidase inhibitor activity"/>
    <property type="evidence" value="ECO:0007669"/>
    <property type="project" value="InterPro"/>
</dbReference>
<dbReference type="Gene3D" id="4.10.410.10">
    <property type="entry name" value="Pancreatic trypsin inhibitor Kunitz domain"/>
    <property type="match status" value="1"/>
</dbReference>
<dbReference type="SMART" id="SM00289">
    <property type="entry name" value="WR1"/>
    <property type="match status" value="1"/>
</dbReference>
<dbReference type="InterPro" id="IPR053014">
    <property type="entry name" value="Cuticle_assoc_divergent"/>
</dbReference>
<dbReference type="OrthoDB" id="4473401at2759"/>
<dbReference type="EMBL" id="UYYA01004495">
    <property type="protein sequence ID" value="VDM62128.1"/>
    <property type="molecule type" value="Genomic_DNA"/>
</dbReference>
<evidence type="ECO:0000259" key="2">
    <source>
        <dbReference type="PROSITE" id="PS50279"/>
    </source>
</evidence>